<sequence>MRNFHTHSYQHGHHCGHEHDHGHHHQPPGAEDRFRVVVTGKGGVGKTTITALLSRCMARDGFKVLALDADPQMNLPYALGLPPTEARRLVPVSRNADYVKEKTGAESGDGFGLFFRLNPEVDDVVKRFGVTGPDGVRVLVMGSVVQPAAGCLCPENSLLAAVAGAVSLREGETIVMDTQAGVEHFGRALAQGFRHATVVTDPTFNGVQVALHAARLAEQLGIPAIHLIVNRVSDQKEYHRALWMIDEEGGFSFTSRCALPFEDTLRQCDPTVTAMLKYPSSGFMQGIIALQTQLLRSQGDLTPCVS</sequence>
<dbReference type="AlphaFoldDB" id="A0A450TSL4"/>
<dbReference type="GO" id="GO:0005829">
    <property type="term" value="C:cytosol"/>
    <property type="evidence" value="ECO:0007669"/>
    <property type="project" value="TreeGrafter"/>
</dbReference>
<dbReference type="EMBL" id="CAADFE010000027">
    <property type="protein sequence ID" value="VFJ71504.1"/>
    <property type="molecule type" value="Genomic_DNA"/>
</dbReference>
<dbReference type="Pfam" id="PF01656">
    <property type="entry name" value="CbiA"/>
    <property type="match status" value="1"/>
</dbReference>
<feature type="domain" description="CobQ/CobB/MinD/ParA nucleotide binding" evidence="4">
    <location>
        <begin position="36"/>
        <end position="240"/>
    </location>
</feature>
<dbReference type="Gene3D" id="3.40.50.300">
    <property type="entry name" value="P-loop containing nucleotide triphosphate hydrolases"/>
    <property type="match status" value="1"/>
</dbReference>
<gene>
    <name evidence="5" type="ORF">BECKFW1821C_GA0114237_102729</name>
</gene>
<organism evidence="5">
    <name type="scientific">Candidatus Kentrum sp. FW</name>
    <dbReference type="NCBI Taxonomy" id="2126338"/>
    <lineage>
        <taxon>Bacteria</taxon>
        <taxon>Pseudomonadati</taxon>
        <taxon>Pseudomonadota</taxon>
        <taxon>Gammaproteobacteria</taxon>
        <taxon>Candidatus Kentrum</taxon>
    </lineage>
</organism>
<reference evidence="5" key="1">
    <citation type="submission" date="2019-02" db="EMBL/GenBank/DDBJ databases">
        <authorList>
            <person name="Gruber-Vodicka R. H."/>
            <person name="Seah K. B. B."/>
        </authorList>
    </citation>
    <scope>NUCLEOTIDE SEQUENCE</scope>
    <source>
        <strain evidence="5">BECK_BZ131</strain>
    </source>
</reference>
<dbReference type="GO" id="GO:0009898">
    <property type="term" value="C:cytoplasmic side of plasma membrane"/>
    <property type="evidence" value="ECO:0007669"/>
    <property type="project" value="TreeGrafter"/>
</dbReference>
<name>A0A450TSL4_9GAMM</name>
<dbReference type="GO" id="GO:0005524">
    <property type="term" value="F:ATP binding"/>
    <property type="evidence" value="ECO:0007669"/>
    <property type="project" value="UniProtKB-KW"/>
</dbReference>
<evidence type="ECO:0000256" key="1">
    <source>
        <dbReference type="ARBA" id="ARBA00022741"/>
    </source>
</evidence>
<evidence type="ECO:0000313" key="5">
    <source>
        <dbReference type="EMBL" id="VFJ71504.1"/>
    </source>
</evidence>
<proteinExistence type="predicted"/>
<keyword evidence="2" id="KW-0067">ATP-binding</keyword>
<dbReference type="PANTHER" id="PTHR43384:SF6">
    <property type="entry name" value="SEPTUM SITE-DETERMINING PROTEIN MIND HOMOLOG, CHLOROPLASTIC"/>
    <property type="match status" value="1"/>
</dbReference>
<evidence type="ECO:0000256" key="2">
    <source>
        <dbReference type="ARBA" id="ARBA00022840"/>
    </source>
</evidence>
<dbReference type="InterPro" id="IPR027417">
    <property type="entry name" value="P-loop_NTPase"/>
</dbReference>
<evidence type="ECO:0000259" key="4">
    <source>
        <dbReference type="Pfam" id="PF01656"/>
    </source>
</evidence>
<keyword evidence="1" id="KW-0547">Nucleotide-binding</keyword>
<feature type="region of interest" description="Disordered" evidence="3">
    <location>
        <begin position="1"/>
        <end position="30"/>
    </location>
</feature>
<feature type="compositionally biased region" description="Basic residues" evidence="3">
    <location>
        <begin position="1"/>
        <end position="14"/>
    </location>
</feature>
<dbReference type="GO" id="GO:0016887">
    <property type="term" value="F:ATP hydrolysis activity"/>
    <property type="evidence" value="ECO:0007669"/>
    <property type="project" value="TreeGrafter"/>
</dbReference>
<dbReference type="InterPro" id="IPR050625">
    <property type="entry name" value="ParA/MinD_ATPase"/>
</dbReference>
<dbReference type="SUPFAM" id="SSF52540">
    <property type="entry name" value="P-loop containing nucleoside triphosphate hydrolases"/>
    <property type="match status" value="1"/>
</dbReference>
<evidence type="ECO:0000256" key="3">
    <source>
        <dbReference type="SAM" id="MobiDB-lite"/>
    </source>
</evidence>
<dbReference type="GO" id="GO:0051782">
    <property type="term" value="P:negative regulation of cell division"/>
    <property type="evidence" value="ECO:0007669"/>
    <property type="project" value="TreeGrafter"/>
</dbReference>
<dbReference type="PANTHER" id="PTHR43384">
    <property type="entry name" value="SEPTUM SITE-DETERMINING PROTEIN MIND HOMOLOG, CHLOROPLASTIC-RELATED"/>
    <property type="match status" value="1"/>
</dbReference>
<dbReference type="InterPro" id="IPR002586">
    <property type="entry name" value="CobQ/CobB/MinD/ParA_Nub-bd_dom"/>
</dbReference>
<accession>A0A450TSL4</accession>
<protein>
    <submittedName>
        <fullName evidence="5">CO dehydrogenase maturation factor</fullName>
    </submittedName>
</protein>